<dbReference type="InterPro" id="IPR036388">
    <property type="entry name" value="WH-like_DNA-bd_sf"/>
</dbReference>
<dbReference type="Pfam" id="PF01978">
    <property type="entry name" value="TrmB"/>
    <property type="match status" value="1"/>
</dbReference>
<evidence type="ECO:0000259" key="3">
    <source>
        <dbReference type="Pfam" id="PF11495"/>
    </source>
</evidence>
<dbReference type="Proteomes" id="UP000199607">
    <property type="component" value="Unassembled WGS sequence"/>
</dbReference>
<feature type="domain" description="Transcription regulator TrmB C-terminal" evidence="3">
    <location>
        <begin position="131"/>
        <end position="214"/>
    </location>
</feature>
<dbReference type="Pfam" id="PF11495">
    <property type="entry name" value="Regulator_TrmB"/>
    <property type="match status" value="1"/>
</dbReference>
<dbReference type="STRING" id="553466.SAMN04487950_0219"/>
<evidence type="ECO:0000313" key="5">
    <source>
        <dbReference type="Proteomes" id="UP000199607"/>
    </source>
</evidence>
<gene>
    <name evidence="4" type="ORF">SAMN04487950_0219</name>
</gene>
<evidence type="ECO:0000256" key="1">
    <source>
        <dbReference type="ARBA" id="ARBA00007287"/>
    </source>
</evidence>
<dbReference type="PANTHER" id="PTHR34293">
    <property type="entry name" value="HTH-TYPE TRANSCRIPTIONAL REGULATOR TRMBL2"/>
    <property type="match status" value="1"/>
</dbReference>
<dbReference type="PANTHER" id="PTHR34293:SF1">
    <property type="entry name" value="HTH-TYPE TRANSCRIPTIONAL REGULATOR TRMBL2"/>
    <property type="match status" value="1"/>
</dbReference>
<sequence length="279" mass="30778">MAKISVPEHHLMGEERADDGDEAVELLKQLGLKEYEARAFVALTRLPEGTAREVSEWGEIPCPRVYDAMDVLESRGLIETRHTSPQKFRAIAAEEAIQTLRKQYDSRFDKLGDALGTVKTIPQTAEQSTQEVWTVEGREAVSSRTLSVVGTADEEVVLLVADEETLTRELMDVLAEATARGVEVFVGVLDETVQRQFEEQVPQAQVFKSGLSWLQNHGDSETRIGRFLLADRNVLLVSSLGPSGSPKPESAIWAEGLTNGLVVIARRLLQAGLDEQTPK</sequence>
<dbReference type="AlphaFoldDB" id="A0A1I4B244"/>
<dbReference type="Gene3D" id="1.10.10.10">
    <property type="entry name" value="Winged helix-like DNA-binding domain superfamily/Winged helix DNA-binding domain"/>
    <property type="match status" value="1"/>
</dbReference>
<feature type="domain" description="Transcription regulator TrmB N-terminal" evidence="2">
    <location>
        <begin position="27"/>
        <end position="93"/>
    </location>
</feature>
<dbReference type="EMBL" id="FOTC01000001">
    <property type="protein sequence ID" value="SFK62141.1"/>
    <property type="molecule type" value="Genomic_DNA"/>
</dbReference>
<accession>A0A1I4B244</accession>
<proteinExistence type="inferred from homology"/>
<dbReference type="SUPFAM" id="SSF46785">
    <property type="entry name" value="Winged helix' DNA-binding domain"/>
    <property type="match status" value="1"/>
</dbReference>
<protein>
    <submittedName>
        <fullName evidence="4">Sugar-specific transcriptional regulator TrmB</fullName>
    </submittedName>
</protein>
<name>A0A1I4B244_9EURY</name>
<dbReference type="InterPro" id="IPR051797">
    <property type="entry name" value="TrmB-like"/>
</dbReference>
<keyword evidence="5" id="KW-1185">Reference proteome</keyword>
<dbReference type="RefSeq" id="WP_245756811.1">
    <property type="nucleotide sequence ID" value="NZ_FOTC01000001.1"/>
</dbReference>
<comment type="similarity">
    <text evidence="1">Belongs to the transcriptional regulator TrmB family.</text>
</comment>
<evidence type="ECO:0000259" key="2">
    <source>
        <dbReference type="Pfam" id="PF01978"/>
    </source>
</evidence>
<evidence type="ECO:0000313" key="4">
    <source>
        <dbReference type="EMBL" id="SFK62141.1"/>
    </source>
</evidence>
<dbReference type="InterPro" id="IPR021586">
    <property type="entry name" value="Tscrpt_reg_TrmB_C"/>
</dbReference>
<organism evidence="4 5">
    <name type="scientific">Halogranum rubrum</name>
    <dbReference type="NCBI Taxonomy" id="553466"/>
    <lineage>
        <taxon>Archaea</taxon>
        <taxon>Methanobacteriati</taxon>
        <taxon>Methanobacteriota</taxon>
        <taxon>Stenosarchaea group</taxon>
        <taxon>Halobacteria</taxon>
        <taxon>Halobacteriales</taxon>
        <taxon>Haloferacaceae</taxon>
    </lineage>
</organism>
<reference evidence="5" key="1">
    <citation type="submission" date="2016-10" db="EMBL/GenBank/DDBJ databases">
        <authorList>
            <person name="Varghese N."/>
            <person name="Submissions S."/>
        </authorList>
    </citation>
    <scope>NUCLEOTIDE SEQUENCE [LARGE SCALE GENOMIC DNA]</scope>
    <source>
        <strain evidence="5">CGMCC 1.7738</strain>
    </source>
</reference>
<dbReference type="InterPro" id="IPR002831">
    <property type="entry name" value="Tscrpt_reg_TrmB_N"/>
</dbReference>
<dbReference type="InterPro" id="IPR036390">
    <property type="entry name" value="WH_DNA-bd_sf"/>
</dbReference>